<keyword evidence="6" id="KW-1185">Reference proteome</keyword>
<dbReference type="Pfam" id="PF00069">
    <property type="entry name" value="Pkinase"/>
    <property type="match status" value="1"/>
</dbReference>
<dbReference type="FunFam" id="1.10.510.10:FF:000571">
    <property type="entry name" value="Maternal embryonic leucine zipper kinase"/>
    <property type="match status" value="1"/>
</dbReference>
<keyword evidence="2" id="KW-0067">ATP-binding</keyword>
<dbReference type="InterPro" id="IPR008271">
    <property type="entry name" value="Ser/Thr_kinase_AS"/>
</dbReference>
<feature type="compositionally biased region" description="Polar residues" evidence="3">
    <location>
        <begin position="30"/>
        <end position="41"/>
    </location>
</feature>
<evidence type="ECO:0000313" key="5">
    <source>
        <dbReference type="EMBL" id="KAL3778753.1"/>
    </source>
</evidence>
<evidence type="ECO:0000259" key="4">
    <source>
        <dbReference type="PROSITE" id="PS50011"/>
    </source>
</evidence>
<dbReference type="AlphaFoldDB" id="A0ABD3NS41"/>
<name>A0ABD3NS41_9STRA</name>
<dbReference type="SUPFAM" id="SSF56112">
    <property type="entry name" value="Protein kinase-like (PK-like)"/>
    <property type="match status" value="1"/>
</dbReference>
<dbReference type="InterPro" id="IPR000719">
    <property type="entry name" value="Prot_kinase_dom"/>
</dbReference>
<reference evidence="5 6" key="1">
    <citation type="submission" date="2024-10" db="EMBL/GenBank/DDBJ databases">
        <title>Updated reference genomes for cyclostephanoid diatoms.</title>
        <authorList>
            <person name="Roberts W.R."/>
            <person name="Alverson A.J."/>
        </authorList>
    </citation>
    <scope>NUCLEOTIDE SEQUENCE [LARGE SCALE GENOMIC DNA]</scope>
    <source>
        <strain evidence="5 6">AJA010-31</strain>
    </source>
</reference>
<dbReference type="EMBL" id="JALLPJ020000971">
    <property type="protein sequence ID" value="KAL3778753.1"/>
    <property type="molecule type" value="Genomic_DNA"/>
</dbReference>
<protein>
    <recommendedName>
        <fullName evidence="4">Protein kinase domain-containing protein</fullName>
    </recommendedName>
</protein>
<dbReference type="PROSITE" id="PS50011">
    <property type="entry name" value="PROTEIN_KINASE_DOM"/>
    <property type="match status" value="1"/>
</dbReference>
<evidence type="ECO:0000256" key="1">
    <source>
        <dbReference type="ARBA" id="ARBA00022741"/>
    </source>
</evidence>
<organism evidence="5 6">
    <name type="scientific">Cyclotella atomus</name>
    <dbReference type="NCBI Taxonomy" id="382360"/>
    <lineage>
        <taxon>Eukaryota</taxon>
        <taxon>Sar</taxon>
        <taxon>Stramenopiles</taxon>
        <taxon>Ochrophyta</taxon>
        <taxon>Bacillariophyta</taxon>
        <taxon>Coscinodiscophyceae</taxon>
        <taxon>Thalassiosirophycidae</taxon>
        <taxon>Stephanodiscales</taxon>
        <taxon>Stephanodiscaceae</taxon>
        <taxon>Cyclotella</taxon>
    </lineage>
</organism>
<feature type="domain" description="Protein kinase" evidence="4">
    <location>
        <begin position="350"/>
        <end position="607"/>
    </location>
</feature>
<dbReference type="Proteomes" id="UP001530400">
    <property type="component" value="Unassembled WGS sequence"/>
</dbReference>
<dbReference type="CDD" id="cd05117">
    <property type="entry name" value="STKc_CAMK"/>
    <property type="match status" value="1"/>
</dbReference>
<keyword evidence="1" id="KW-0547">Nucleotide-binding</keyword>
<dbReference type="PROSITE" id="PS00108">
    <property type="entry name" value="PROTEIN_KINASE_ST"/>
    <property type="match status" value="1"/>
</dbReference>
<feature type="region of interest" description="Disordered" evidence="3">
    <location>
        <begin position="29"/>
        <end position="61"/>
    </location>
</feature>
<proteinExistence type="predicted"/>
<dbReference type="InterPro" id="IPR011009">
    <property type="entry name" value="Kinase-like_dom_sf"/>
</dbReference>
<dbReference type="Gene3D" id="1.10.510.10">
    <property type="entry name" value="Transferase(Phosphotransferase) domain 1"/>
    <property type="match status" value="1"/>
</dbReference>
<evidence type="ECO:0000313" key="6">
    <source>
        <dbReference type="Proteomes" id="UP001530400"/>
    </source>
</evidence>
<dbReference type="GO" id="GO:0005524">
    <property type="term" value="F:ATP binding"/>
    <property type="evidence" value="ECO:0007669"/>
    <property type="project" value="UniProtKB-KW"/>
</dbReference>
<evidence type="ECO:0000256" key="3">
    <source>
        <dbReference type="SAM" id="MobiDB-lite"/>
    </source>
</evidence>
<sequence length="680" mass="75519">MNINPTAVALGFNIYRVFGLNSRAWRDARASSNRSGSQQALPNGAGTSAADGRPQDEPSEFDLQKSKIDRAVEVALSDDAGGFGTVGFHKNKVQRLRQLSSQCDAATFTSTYRADLVPCDAEGVPLDPVQIATKGGKGDDATDDSEEKFYGNDALYVTSKQTPFQIQIVITCAARGVPMSKLRAALYAHGKEAVQDGAVASEGCIGGISVNDLVNTDEKLKELNDKLDDRVEEGVKFKSDNEPEGFYVEVMLLEPNISEDDAVVSPPDDLNKVLPTFQPFCETAVTNGGNASLYQSVYTTPQFTSAIGPWEAENIKAFRVVALDVQKALVRVEFPEFQEGCKDKTFREVYQLNARLKSGSFATVCKGTHRATGKKIAVKCVLREDLPPNDDAAIYDEVLILSTLKHPLICPLIDFFEERECYFLVMELMTGGDLFDRIGEKKNYTEQDARTLCKKMIESVCFCHENSVAHRDMKPKNLLLVDEDDDCAVKLADFGFATRVYEPRSLTKQCGTPFFIAPEVLLRQRYDERSDMWSVGVITYLLLAGDLPFTGRSQKELFQNIVRGEFSFPEESWGTVSIDAKNLLRKLLVTDPSHRLTSKEAMQSRWMIQRADRLQRNTLLYTSQRLKTFNARMKLRSAMIAVTAMTSARLSIARSIADVVPIESDGESSNDAEDEETKNE</sequence>
<accession>A0ABD3NS41</accession>
<comment type="caution">
    <text evidence="5">The sequence shown here is derived from an EMBL/GenBank/DDBJ whole genome shotgun (WGS) entry which is preliminary data.</text>
</comment>
<evidence type="ECO:0000256" key="2">
    <source>
        <dbReference type="ARBA" id="ARBA00022840"/>
    </source>
</evidence>
<dbReference type="SMART" id="SM00220">
    <property type="entry name" value="S_TKc"/>
    <property type="match status" value="1"/>
</dbReference>
<gene>
    <name evidence="5" type="ORF">ACHAWO_011407</name>
</gene>
<dbReference type="PANTHER" id="PTHR24347">
    <property type="entry name" value="SERINE/THREONINE-PROTEIN KINASE"/>
    <property type="match status" value="1"/>
</dbReference>